<evidence type="ECO:0000256" key="9">
    <source>
        <dbReference type="ARBA" id="ARBA00022786"/>
    </source>
</evidence>
<organism evidence="13">
    <name type="scientific">Amphimedon queenslandica</name>
    <name type="common">Sponge</name>
    <dbReference type="NCBI Taxonomy" id="400682"/>
    <lineage>
        <taxon>Eukaryota</taxon>
        <taxon>Metazoa</taxon>
        <taxon>Porifera</taxon>
        <taxon>Demospongiae</taxon>
        <taxon>Heteroscleromorpha</taxon>
        <taxon>Haplosclerida</taxon>
        <taxon>Niphatidae</taxon>
        <taxon>Amphimedon</taxon>
    </lineage>
</organism>
<dbReference type="EnsemblMetazoa" id="Aqu2.1.09252_001">
    <property type="protein sequence ID" value="Aqu2.1.09252_001"/>
    <property type="gene ID" value="Aqu2.1.09252"/>
</dbReference>
<dbReference type="STRING" id="400682.A0A1X7T437"/>
<evidence type="ECO:0000256" key="3">
    <source>
        <dbReference type="ARBA" id="ARBA00012251"/>
    </source>
</evidence>
<dbReference type="InParanoid" id="A0A1X7T437"/>
<feature type="domain" description="RING-type" evidence="12">
    <location>
        <begin position="123"/>
        <end position="358"/>
    </location>
</feature>
<dbReference type="InterPro" id="IPR000626">
    <property type="entry name" value="Ubiquitin-like_dom"/>
</dbReference>
<evidence type="ECO:0000259" key="11">
    <source>
        <dbReference type="PROSITE" id="PS50053"/>
    </source>
</evidence>
<evidence type="ECO:0000259" key="12">
    <source>
        <dbReference type="PROSITE" id="PS51873"/>
    </source>
</evidence>
<evidence type="ECO:0000256" key="8">
    <source>
        <dbReference type="ARBA" id="ARBA00022771"/>
    </source>
</evidence>
<dbReference type="Pfam" id="PF00240">
    <property type="entry name" value="ubiquitin"/>
    <property type="match status" value="1"/>
</dbReference>
<dbReference type="InterPro" id="IPR031127">
    <property type="entry name" value="E3_UB_ligase_RBR"/>
</dbReference>
<protein>
    <recommendedName>
        <fullName evidence="3">RBR-type E3 ubiquitin transferase</fullName>
        <ecNumber evidence="3">2.3.2.31</ecNumber>
    </recommendedName>
</protein>
<dbReference type="Pfam" id="PF01485">
    <property type="entry name" value="IBR"/>
    <property type="match status" value="1"/>
</dbReference>
<evidence type="ECO:0000256" key="6">
    <source>
        <dbReference type="ARBA" id="ARBA00022723"/>
    </source>
</evidence>
<comment type="catalytic activity">
    <reaction evidence="1">
        <text>[E2 ubiquitin-conjugating enzyme]-S-ubiquitinyl-L-cysteine + [acceptor protein]-L-lysine = [E2 ubiquitin-conjugating enzyme]-L-cysteine + [acceptor protein]-N(6)-ubiquitinyl-L-lysine.</text>
        <dbReference type="EC" id="2.3.2.31"/>
    </reaction>
</comment>
<keyword evidence="7" id="KW-0677">Repeat</keyword>
<dbReference type="Gene3D" id="3.10.20.90">
    <property type="entry name" value="Phosphatidylinositol 3-kinase Catalytic Subunit, Chain A, domain 1"/>
    <property type="match status" value="1"/>
</dbReference>
<evidence type="ECO:0000256" key="10">
    <source>
        <dbReference type="ARBA" id="ARBA00022833"/>
    </source>
</evidence>
<keyword evidence="6" id="KW-0479">Metal-binding</keyword>
<dbReference type="OMA" id="IWSYREV"/>
<reference evidence="14" key="1">
    <citation type="journal article" date="2010" name="Nature">
        <title>The Amphimedon queenslandica genome and the evolution of animal complexity.</title>
        <authorList>
            <person name="Srivastava M."/>
            <person name="Simakov O."/>
            <person name="Chapman J."/>
            <person name="Fahey B."/>
            <person name="Gauthier M.E."/>
            <person name="Mitros T."/>
            <person name="Richards G.S."/>
            <person name="Conaco C."/>
            <person name="Dacre M."/>
            <person name="Hellsten U."/>
            <person name="Larroux C."/>
            <person name="Putnam N.H."/>
            <person name="Stanke M."/>
            <person name="Adamska M."/>
            <person name="Darling A."/>
            <person name="Degnan S.M."/>
            <person name="Oakley T.H."/>
            <person name="Plachetzki D.C."/>
            <person name="Zhai Y."/>
            <person name="Adamski M."/>
            <person name="Calcino A."/>
            <person name="Cummins S.F."/>
            <person name="Goodstein D.M."/>
            <person name="Harris C."/>
            <person name="Jackson D.J."/>
            <person name="Leys S.P."/>
            <person name="Shu S."/>
            <person name="Woodcroft B.J."/>
            <person name="Vervoort M."/>
            <person name="Kosik K.S."/>
            <person name="Manning G."/>
            <person name="Degnan B.M."/>
            <person name="Rokhsar D.S."/>
        </authorList>
    </citation>
    <scope>NUCLEOTIDE SEQUENCE [LARGE SCALE GENOMIC DNA]</scope>
</reference>
<dbReference type="KEGG" id="aqu:109589901"/>
<dbReference type="eggNOG" id="ENOG502QTNP">
    <property type="taxonomic scope" value="Eukaryota"/>
</dbReference>
<keyword evidence="14" id="KW-1185">Reference proteome</keyword>
<dbReference type="PANTHER" id="PTHR11685">
    <property type="entry name" value="RBR FAMILY RING FINGER AND IBR DOMAIN-CONTAINING"/>
    <property type="match status" value="1"/>
</dbReference>
<dbReference type="InterPro" id="IPR002867">
    <property type="entry name" value="IBR_dom"/>
</dbReference>
<feature type="domain" description="Ubiquitin-like" evidence="11">
    <location>
        <begin position="29"/>
        <end position="94"/>
    </location>
</feature>
<dbReference type="PROSITE" id="PS51873">
    <property type="entry name" value="TRIAD"/>
    <property type="match status" value="1"/>
</dbReference>
<evidence type="ECO:0000256" key="1">
    <source>
        <dbReference type="ARBA" id="ARBA00001798"/>
    </source>
</evidence>
<keyword evidence="9" id="KW-0833">Ubl conjugation pathway</keyword>
<dbReference type="InterPro" id="IPR044066">
    <property type="entry name" value="TRIAD_supradom"/>
</dbReference>
<proteinExistence type="predicted"/>
<name>A0A1X7T437_AMPQE</name>
<dbReference type="EnsemblMetazoa" id="XM_020005886.1">
    <property type="protein sequence ID" value="XP_019861445.1"/>
    <property type="gene ID" value="LOC109589901"/>
</dbReference>
<dbReference type="PROSITE" id="PS50053">
    <property type="entry name" value="UBIQUITIN_2"/>
    <property type="match status" value="1"/>
</dbReference>
<dbReference type="InterPro" id="IPR029071">
    <property type="entry name" value="Ubiquitin-like_domsf"/>
</dbReference>
<dbReference type="SUPFAM" id="SSF54236">
    <property type="entry name" value="Ubiquitin-like"/>
    <property type="match status" value="1"/>
</dbReference>
<reference evidence="13" key="2">
    <citation type="submission" date="2017-05" db="UniProtKB">
        <authorList>
            <consortium name="EnsemblMetazoa"/>
        </authorList>
    </citation>
    <scope>IDENTIFICATION</scope>
</reference>
<dbReference type="SUPFAM" id="SSF57850">
    <property type="entry name" value="RING/U-box"/>
    <property type="match status" value="2"/>
</dbReference>
<dbReference type="OrthoDB" id="419317at2759"/>
<dbReference type="GO" id="GO:0061630">
    <property type="term" value="F:ubiquitin protein ligase activity"/>
    <property type="evidence" value="ECO:0007669"/>
    <property type="project" value="UniProtKB-EC"/>
</dbReference>
<dbReference type="GO" id="GO:0008270">
    <property type="term" value="F:zinc ion binding"/>
    <property type="evidence" value="ECO:0007669"/>
    <property type="project" value="UniProtKB-KW"/>
</dbReference>
<sequence>MATWSVLVVGIEEGNYLVKVADDEAAFKETTVKKLKKKISESKAGLVNPEYMRLLFAGKQLEDEDASTHEEKTLEDYNIQKRSAITVVMRVHGGSDTSLSKVNRVPLPPASEDKEYPSDFALKFTDDPDCIDPYSDSQKRVKMKCGHAVEPNTLTAYCRSLLDQHIFTFTCPAIVDGKKKQCKKEWDYTDVRLAALFNDAEMQYFESKMSEYAASQYCDLKECPGCRSFVERIDLDNLRVHCPLCTKKKGKNYDFCWHCLKEWTGPMKSSVKCGNESCVHPDLPSIRDAPDFVLNGKNVPNRRACPTCGKVTEHLAQGCKFIVCPRCKKEFCFMCLELKEVCLKSAPASWYGNCGKPVAPKQTIIPCWSRDN</sequence>
<dbReference type="GO" id="GO:0016567">
    <property type="term" value="P:protein ubiquitination"/>
    <property type="evidence" value="ECO:0007669"/>
    <property type="project" value="InterPro"/>
</dbReference>
<keyword evidence="5" id="KW-0808">Transferase</keyword>
<gene>
    <name evidence="13" type="primary">109589901</name>
</gene>
<keyword evidence="8" id="KW-0863">Zinc-finger</keyword>
<evidence type="ECO:0000313" key="13">
    <source>
        <dbReference type="EnsemblMetazoa" id="Aqu2.1.09252_001"/>
    </source>
</evidence>
<keyword evidence="10" id="KW-0862">Zinc</keyword>
<dbReference type="GO" id="GO:0009893">
    <property type="term" value="P:positive regulation of metabolic process"/>
    <property type="evidence" value="ECO:0007669"/>
    <property type="project" value="UniProtKB-ARBA"/>
</dbReference>
<evidence type="ECO:0000313" key="14">
    <source>
        <dbReference type="Proteomes" id="UP000007879"/>
    </source>
</evidence>
<dbReference type="AlphaFoldDB" id="A0A1X7T437"/>
<keyword evidence="4" id="KW-0597">Phosphoprotein</keyword>
<comment type="pathway">
    <text evidence="2">Protein modification; protein ubiquitination.</text>
</comment>
<accession>A0A1X7T437</accession>
<dbReference type="CDD" id="cd20336">
    <property type="entry name" value="Rcat_RBR"/>
    <property type="match status" value="1"/>
</dbReference>
<dbReference type="SMART" id="SM00213">
    <property type="entry name" value="UBQ"/>
    <property type="match status" value="1"/>
</dbReference>
<evidence type="ECO:0000256" key="7">
    <source>
        <dbReference type="ARBA" id="ARBA00022737"/>
    </source>
</evidence>
<evidence type="ECO:0000256" key="5">
    <source>
        <dbReference type="ARBA" id="ARBA00022679"/>
    </source>
</evidence>
<dbReference type="EC" id="2.3.2.31" evidence="3"/>
<evidence type="ECO:0000256" key="4">
    <source>
        <dbReference type="ARBA" id="ARBA00022553"/>
    </source>
</evidence>
<evidence type="ECO:0000256" key="2">
    <source>
        <dbReference type="ARBA" id="ARBA00004906"/>
    </source>
</evidence>
<dbReference type="Proteomes" id="UP000007879">
    <property type="component" value="Unassembled WGS sequence"/>
</dbReference>